<proteinExistence type="predicted"/>
<dbReference type="GO" id="GO:0016020">
    <property type="term" value="C:membrane"/>
    <property type="evidence" value="ECO:0007669"/>
    <property type="project" value="UniProtKB-SubCell"/>
</dbReference>
<name>A0A2G9GCF0_9LAMI</name>
<comment type="subcellular location">
    <subcellularLocation>
        <location evidence="1">Membrane</location>
        <topology evidence="1">Single-pass membrane protein</topology>
    </subcellularLocation>
</comment>
<protein>
    <recommendedName>
        <fullName evidence="2">non-specific serine/threonine protein kinase</fullName>
        <ecNumber evidence="2">2.7.11.1</ecNumber>
    </recommendedName>
</protein>
<dbReference type="EMBL" id="NKXS01005694">
    <property type="protein sequence ID" value="PIN02968.1"/>
    <property type="molecule type" value="Genomic_DNA"/>
</dbReference>
<evidence type="ECO:0000313" key="10">
    <source>
        <dbReference type="Proteomes" id="UP000231279"/>
    </source>
</evidence>
<organism evidence="9 10">
    <name type="scientific">Handroanthus impetiginosus</name>
    <dbReference type="NCBI Taxonomy" id="429701"/>
    <lineage>
        <taxon>Eukaryota</taxon>
        <taxon>Viridiplantae</taxon>
        <taxon>Streptophyta</taxon>
        <taxon>Embryophyta</taxon>
        <taxon>Tracheophyta</taxon>
        <taxon>Spermatophyta</taxon>
        <taxon>Magnoliopsida</taxon>
        <taxon>eudicotyledons</taxon>
        <taxon>Gunneridae</taxon>
        <taxon>Pentapetalae</taxon>
        <taxon>asterids</taxon>
        <taxon>lamiids</taxon>
        <taxon>Lamiales</taxon>
        <taxon>Bignoniaceae</taxon>
        <taxon>Crescentiina</taxon>
        <taxon>Tabebuia alliance</taxon>
        <taxon>Handroanthus</taxon>
    </lineage>
</organism>
<evidence type="ECO:0000256" key="4">
    <source>
        <dbReference type="ARBA" id="ARBA00023180"/>
    </source>
</evidence>
<evidence type="ECO:0000313" key="9">
    <source>
        <dbReference type="EMBL" id="PIN02968.1"/>
    </source>
</evidence>
<dbReference type="InterPro" id="IPR025287">
    <property type="entry name" value="WAK_GUB"/>
</dbReference>
<dbReference type="Proteomes" id="UP000231279">
    <property type="component" value="Unassembled WGS sequence"/>
</dbReference>
<dbReference type="PANTHER" id="PTHR33138:SF87">
    <property type="entry name" value="WALL-ASSOCIATED RECEPTOR KINASE, GALACTURONAN-BINDING DOMAIN-CONTAINING PROTEIN"/>
    <property type="match status" value="1"/>
</dbReference>
<accession>A0A2G9GCF0</accession>
<dbReference type="GO" id="GO:0030247">
    <property type="term" value="F:polysaccharide binding"/>
    <property type="evidence" value="ECO:0007669"/>
    <property type="project" value="InterPro"/>
</dbReference>
<keyword evidence="10" id="KW-1185">Reference proteome</keyword>
<dbReference type="InterPro" id="IPR032872">
    <property type="entry name" value="WAK_assoc_C"/>
</dbReference>
<evidence type="ECO:0000256" key="2">
    <source>
        <dbReference type="ARBA" id="ARBA00012513"/>
    </source>
</evidence>
<evidence type="ECO:0000256" key="1">
    <source>
        <dbReference type="ARBA" id="ARBA00004167"/>
    </source>
</evidence>
<evidence type="ECO:0000259" key="8">
    <source>
        <dbReference type="Pfam" id="PF14380"/>
    </source>
</evidence>
<comment type="catalytic activity">
    <reaction evidence="5">
        <text>L-threonyl-[protein] + ATP = O-phospho-L-threonyl-[protein] + ADP + H(+)</text>
        <dbReference type="Rhea" id="RHEA:46608"/>
        <dbReference type="Rhea" id="RHEA-COMP:11060"/>
        <dbReference type="Rhea" id="RHEA-COMP:11605"/>
        <dbReference type="ChEBI" id="CHEBI:15378"/>
        <dbReference type="ChEBI" id="CHEBI:30013"/>
        <dbReference type="ChEBI" id="CHEBI:30616"/>
        <dbReference type="ChEBI" id="CHEBI:61977"/>
        <dbReference type="ChEBI" id="CHEBI:456216"/>
        <dbReference type="EC" id="2.7.11.1"/>
    </reaction>
</comment>
<keyword evidence="4" id="KW-0325">Glycoprotein</keyword>
<comment type="caution">
    <text evidence="9">The sequence shown here is derived from an EMBL/GenBank/DDBJ whole genome shotgun (WGS) entry which is preliminary data.</text>
</comment>
<dbReference type="STRING" id="429701.A0A2G9GCF0"/>
<dbReference type="Pfam" id="PF13947">
    <property type="entry name" value="GUB_WAK_bind"/>
    <property type="match status" value="1"/>
</dbReference>
<dbReference type="PANTHER" id="PTHR33138">
    <property type="entry name" value="OS01G0690200 PROTEIN"/>
    <property type="match status" value="1"/>
</dbReference>
<dbReference type="Pfam" id="PF14380">
    <property type="entry name" value="WAK_assoc"/>
    <property type="match status" value="1"/>
</dbReference>
<dbReference type="AlphaFoldDB" id="A0A2G9GCF0"/>
<evidence type="ECO:0000256" key="5">
    <source>
        <dbReference type="ARBA" id="ARBA00047899"/>
    </source>
</evidence>
<evidence type="ECO:0000256" key="6">
    <source>
        <dbReference type="ARBA" id="ARBA00048679"/>
    </source>
</evidence>
<dbReference type="OrthoDB" id="1303655at2759"/>
<dbReference type="GO" id="GO:0004674">
    <property type="term" value="F:protein serine/threonine kinase activity"/>
    <property type="evidence" value="ECO:0007669"/>
    <property type="project" value="UniProtKB-EC"/>
</dbReference>
<gene>
    <name evidence="9" type="ORF">CDL12_24515</name>
</gene>
<keyword evidence="3" id="KW-0732">Signal</keyword>
<sequence>MKINLLQVVGFQSSIPSPVGNLSPSETISKSGSCSENLDALFSFSNILADLSIFFLSRKRIANNSQEFYHTCGNTITRIECPFRGSNDPPFRGYPSIVLTCDERNNVSTIDIMNMTYRVIEIDQAMQIMRIVREDVMEGTCPKELVNTNLDHPIFDYASSYMNFTFLYGCPGLNIPGLSLVSCGNAGYDGVYMFPGTKSPGNCNAGVVIPVLVSRNGSGRPTKWYRIGSSSSPGVSDYLEDCNDCTESRGWCGYSFETNRTTCFCPDPPYVSDTCLITSGASPAKRSAM</sequence>
<feature type="domain" description="Wall-associated receptor kinase C-terminal" evidence="8">
    <location>
        <begin position="200"/>
        <end position="267"/>
    </location>
</feature>
<comment type="catalytic activity">
    <reaction evidence="6">
        <text>L-seryl-[protein] + ATP = O-phospho-L-seryl-[protein] + ADP + H(+)</text>
        <dbReference type="Rhea" id="RHEA:17989"/>
        <dbReference type="Rhea" id="RHEA-COMP:9863"/>
        <dbReference type="Rhea" id="RHEA-COMP:11604"/>
        <dbReference type="ChEBI" id="CHEBI:15378"/>
        <dbReference type="ChEBI" id="CHEBI:29999"/>
        <dbReference type="ChEBI" id="CHEBI:30616"/>
        <dbReference type="ChEBI" id="CHEBI:83421"/>
        <dbReference type="ChEBI" id="CHEBI:456216"/>
        <dbReference type="EC" id="2.7.11.1"/>
    </reaction>
</comment>
<reference evidence="10" key="1">
    <citation type="journal article" date="2018" name="Gigascience">
        <title>Genome assembly of the Pink Ipe (Handroanthus impetiginosus, Bignoniaceae), a highly valued, ecologically keystone Neotropical timber forest tree.</title>
        <authorList>
            <person name="Silva-Junior O.B."/>
            <person name="Grattapaglia D."/>
            <person name="Novaes E."/>
            <person name="Collevatti R.G."/>
        </authorList>
    </citation>
    <scope>NUCLEOTIDE SEQUENCE [LARGE SCALE GENOMIC DNA]</scope>
    <source>
        <strain evidence="10">cv. UFG-1</strain>
    </source>
</reference>
<dbReference type="EC" id="2.7.11.1" evidence="2"/>
<feature type="domain" description="Wall-associated receptor kinase galacturonan-binding" evidence="7">
    <location>
        <begin position="71"/>
        <end position="133"/>
    </location>
</feature>
<evidence type="ECO:0000256" key="3">
    <source>
        <dbReference type="ARBA" id="ARBA00022729"/>
    </source>
</evidence>
<evidence type="ECO:0000259" key="7">
    <source>
        <dbReference type="Pfam" id="PF13947"/>
    </source>
</evidence>